<sequence length="395" mass="43166">MKNITLFFSIVLFTFFCDTYAQTERSLDELLVILSQNHKGKVTDVFSLKELQVLKEHFNSSIFFEEKLSSVENIRLSTTQSVTTVQAADIIPSDLSVIEVLGNSPNTDFEGAGVVIRGSTNQSTDAYIILDTSNRLQHRDPLTGTYTDYGEVTGIPAGVSITGLTRGAADHLLLGIATNGTPGGSALYSININTLTATFIQGNDLVLPIALAEDGNGELVTIDIDNDMAYRVNPITGFVSPIGSIGYDANFGQGMTFSPVEGKIYNTAYNSTIGDSSLYEMNPNTGNLTALGIIQPGLTQQFGWSGYYDQDLLSISDTTIEGLIFYPNPTKDFVVLEGNHQLQQIEIYSMLGNKVYSERFQARLKKLDVSFLATGNYILKVFSADQTGTYKLKKY</sequence>
<proteinExistence type="predicted"/>
<comment type="caution">
    <text evidence="3">The sequence shown here is derived from an EMBL/GenBank/DDBJ whole genome shotgun (WGS) entry which is preliminary data.</text>
</comment>
<dbReference type="InterPro" id="IPR026444">
    <property type="entry name" value="Secre_tail"/>
</dbReference>
<accession>A0A9X1JUE0</accession>
<organism evidence="3 4">
    <name type="scientific">Halomarinibacterium sedimenti</name>
    <dbReference type="NCBI Taxonomy" id="2857106"/>
    <lineage>
        <taxon>Bacteria</taxon>
        <taxon>Pseudomonadati</taxon>
        <taxon>Bacteroidota</taxon>
        <taxon>Flavobacteriia</taxon>
        <taxon>Flavobacteriales</taxon>
        <taxon>Flavobacteriaceae</taxon>
        <taxon>Halomarinibacterium</taxon>
    </lineage>
</organism>
<evidence type="ECO:0000313" key="3">
    <source>
        <dbReference type="EMBL" id="MBW2936739.1"/>
    </source>
</evidence>
<protein>
    <submittedName>
        <fullName evidence="3">T9SS type A sorting domain-containing protein</fullName>
    </submittedName>
</protein>
<evidence type="ECO:0000313" key="4">
    <source>
        <dbReference type="Proteomes" id="UP001138686"/>
    </source>
</evidence>
<evidence type="ECO:0000256" key="1">
    <source>
        <dbReference type="ARBA" id="ARBA00022729"/>
    </source>
</evidence>
<dbReference type="RefSeq" id="WP_219050550.1">
    <property type="nucleotide sequence ID" value="NZ_JAHWDP010000001.1"/>
</dbReference>
<dbReference type="Pfam" id="PF18962">
    <property type="entry name" value="Por_Secre_tail"/>
    <property type="match status" value="1"/>
</dbReference>
<gene>
    <name evidence="3" type="ORF">KXJ69_01395</name>
</gene>
<dbReference type="NCBIfam" id="TIGR04183">
    <property type="entry name" value="Por_Secre_tail"/>
    <property type="match status" value="1"/>
</dbReference>
<reference evidence="3" key="1">
    <citation type="submission" date="2021-07" db="EMBL/GenBank/DDBJ databases">
        <title>Aureisphaera sp. CAU 1614 isolated from sea sediment.</title>
        <authorList>
            <person name="Kim W."/>
        </authorList>
    </citation>
    <scope>NUCLEOTIDE SEQUENCE</scope>
    <source>
        <strain evidence="3">CAU 1614</strain>
    </source>
</reference>
<dbReference type="Proteomes" id="UP001138686">
    <property type="component" value="Unassembled WGS sequence"/>
</dbReference>
<keyword evidence="4" id="KW-1185">Reference proteome</keyword>
<dbReference type="AlphaFoldDB" id="A0A9X1JUE0"/>
<name>A0A9X1JUE0_9FLAO</name>
<feature type="domain" description="Secretion system C-terminal sorting" evidence="2">
    <location>
        <begin position="326"/>
        <end position="391"/>
    </location>
</feature>
<evidence type="ECO:0000259" key="2">
    <source>
        <dbReference type="Pfam" id="PF18962"/>
    </source>
</evidence>
<dbReference type="EMBL" id="JAHWDP010000001">
    <property type="protein sequence ID" value="MBW2936739.1"/>
    <property type="molecule type" value="Genomic_DNA"/>
</dbReference>
<keyword evidence="1" id="KW-0732">Signal</keyword>